<evidence type="ECO:0000256" key="4">
    <source>
        <dbReference type="ARBA" id="ARBA00023157"/>
    </source>
</evidence>
<evidence type="ECO:0000256" key="6">
    <source>
        <dbReference type="ARBA" id="ARBA00023295"/>
    </source>
</evidence>
<dbReference type="Pfam" id="PF01341">
    <property type="entry name" value="Glyco_hydro_6"/>
    <property type="match status" value="1"/>
</dbReference>
<dbReference type="PROSITE" id="PS00655">
    <property type="entry name" value="GLYCOSYL_HYDROL_F6_1"/>
    <property type="match status" value="1"/>
</dbReference>
<dbReference type="InterPro" id="IPR001524">
    <property type="entry name" value="Glyco_hydro_6_CS"/>
</dbReference>
<dbReference type="EMBL" id="BOMV01000076">
    <property type="protein sequence ID" value="GIE99714.1"/>
    <property type="molecule type" value="Genomic_DNA"/>
</dbReference>
<organism evidence="13 14">
    <name type="scientific">Paractinoplanes rishiriensis</name>
    <dbReference type="NCBI Taxonomy" id="1050105"/>
    <lineage>
        <taxon>Bacteria</taxon>
        <taxon>Bacillati</taxon>
        <taxon>Actinomycetota</taxon>
        <taxon>Actinomycetes</taxon>
        <taxon>Micromonosporales</taxon>
        <taxon>Micromonosporaceae</taxon>
        <taxon>Paractinoplanes</taxon>
    </lineage>
</organism>
<evidence type="ECO:0000256" key="2">
    <source>
        <dbReference type="ARBA" id="ARBA00022801"/>
    </source>
</evidence>
<feature type="active site" evidence="10">
    <location>
        <position position="118"/>
    </location>
</feature>
<keyword evidence="14" id="KW-1185">Reference proteome</keyword>
<dbReference type="SUPFAM" id="SSF51989">
    <property type="entry name" value="Glycosyl hydrolases family 6, cellulases"/>
    <property type="match status" value="1"/>
</dbReference>
<comment type="similarity">
    <text evidence="11">Belongs to the glycosyl hydrolase family 6.</text>
</comment>
<dbReference type="RefSeq" id="WP_203786692.1">
    <property type="nucleotide sequence ID" value="NZ_BOMV01000076.1"/>
</dbReference>
<accession>A0A919MYC5</accession>
<keyword evidence="1 11" id="KW-0732">Signal</keyword>
<keyword evidence="2 11" id="KW-0378">Hydrolase</keyword>
<feature type="binding site" evidence="9">
    <location>
        <position position="389"/>
    </location>
    <ligand>
        <name>substrate</name>
    </ligand>
</feature>
<feature type="binding site" evidence="9">
    <location>
        <position position="259"/>
    </location>
    <ligand>
        <name>substrate</name>
    </ligand>
</feature>
<feature type="active site" description="Proton donor" evidence="8">
    <location>
        <position position="165"/>
    </location>
</feature>
<reference evidence="13" key="1">
    <citation type="submission" date="2021-01" db="EMBL/GenBank/DDBJ databases">
        <title>Whole genome shotgun sequence of Actinoplanes rishiriensis NBRC 108556.</title>
        <authorList>
            <person name="Komaki H."/>
            <person name="Tamura T."/>
        </authorList>
    </citation>
    <scope>NUCLEOTIDE SEQUENCE</scope>
    <source>
        <strain evidence="13">NBRC 108556</strain>
    </source>
</reference>
<name>A0A919MYC5_9ACTN</name>
<evidence type="ECO:0000313" key="13">
    <source>
        <dbReference type="EMBL" id="GIE99714.1"/>
    </source>
</evidence>
<dbReference type="GO" id="GO:0030245">
    <property type="term" value="P:cellulose catabolic process"/>
    <property type="evidence" value="ECO:0007669"/>
    <property type="project" value="UniProtKB-KW"/>
</dbReference>
<dbReference type="InterPro" id="IPR016288">
    <property type="entry name" value="Beta_cellobiohydrolase"/>
</dbReference>
<feature type="binding site" evidence="9">
    <location>
        <position position="358"/>
    </location>
    <ligand>
        <name>substrate</name>
    </ligand>
</feature>
<comment type="caution">
    <text evidence="13">The sequence shown here is derived from an EMBL/GenBank/DDBJ whole genome shotgun (WGS) entry which is preliminary data.</text>
</comment>
<feature type="binding site" evidence="9">
    <location>
        <position position="385"/>
    </location>
    <ligand>
        <name>substrate</name>
    </ligand>
</feature>
<evidence type="ECO:0000256" key="5">
    <source>
        <dbReference type="ARBA" id="ARBA00023277"/>
    </source>
</evidence>
<evidence type="ECO:0000256" key="10">
    <source>
        <dbReference type="PROSITE-ProRule" id="PRU10056"/>
    </source>
</evidence>
<keyword evidence="5 11" id="KW-0119">Carbohydrate metabolism</keyword>
<feature type="binding site" evidence="9">
    <location>
        <position position="76"/>
    </location>
    <ligand>
        <name>substrate</name>
    </ligand>
</feature>
<dbReference type="GO" id="GO:0004553">
    <property type="term" value="F:hydrolase activity, hydrolyzing O-glycosyl compounds"/>
    <property type="evidence" value="ECO:0007669"/>
    <property type="project" value="InterPro"/>
</dbReference>
<feature type="signal peptide" evidence="11">
    <location>
        <begin position="1"/>
        <end position="33"/>
    </location>
</feature>
<dbReference type="PIRSF" id="PIRSF001100">
    <property type="entry name" value="Beta_cellobiohydrolase"/>
    <property type="match status" value="1"/>
</dbReference>
<dbReference type="InterPro" id="IPR036434">
    <property type="entry name" value="Beta_cellobiohydrolase_sf"/>
</dbReference>
<feature type="region of interest" description="Disordered" evidence="12">
    <location>
        <begin position="385"/>
        <end position="404"/>
    </location>
</feature>
<feature type="active site" description="Proton acceptor" evidence="8">
    <location>
        <position position="391"/>
    </location>
</feature>
<keyword evidence="7 11" id="KW-0624">Polysaccharide degradation</keyword>
<dbReference type="AlphaFoldDB" id="A0A919MYC5"/>
<evidence type="ECO:0000313" key="14">
    <source>
        <dbReference type="Proteomes" id="UP000636960"/>
    </source>
</evidence>
<evidence type="ECO:0000256" key="1">
    <source>
        <dbReference type="ARBA" id="ARBA00022729"/>
    </source>
</evidence>
<evidence type="ECO:0000256" key="12">
    <source>
        <dbReference type="SAM" id="MobiDB-lite"/>
    </source>
</evidence>
<keyword evidence="3 11" id="KW-0136">Cellulose degradation</keyword>
<sequence length="452" mass="47910">MTHKSRLRGAMAVLAAVALTASLSAVTAQPAAADDVSLARVANPFAGGRAYVNEDWAARARSSGGGAIAGQATFVWMDRIAAIAGTTSGRGLKAHLDAAVAQGATVFQMVTYNLPGRDCAALASNGELSLSDLPRYKTEFIDAIAAILRQPAYANMRIVNVVEIDSLPNLITNVGSRPTAQGTTCDQALSSGVYRDGVAYALGTLGAIPNVYNYVDIGHHGWLGWTDNFQPFATLMGQVVRTAPATPESLHGFASNVANYGALNEPYFTVSDTVGGQKIREVAGGWIDWNNYIDEVSFVRAYKPVLESAIGHTVSMVIDTSRNGWGGSGRPTARSTSTDPITYMNQSRIDKRIHLGNWCNQSGAGIGERPRSAPTTGVDAYVWVKPPGESDGSSTAIPNDEGKGFDRMCDPTYTGNPRNANNMSGALSGSPVSGHWFEAQFRQLIQNAYPAL</sequence>
<dbReference type="PANTHER" id="PTHR34876">
    <property type="match status" value="1"/>
</dbReference>
<gene>
    <name evidence="13" type="ORF">Ari01nite_71790</name>
</gene>
<evidence type="ECO:0000256" key="8">
    <source>
        <dbReference type="PIRSR" id="PIRSR001100-1"/>
    </source>
</evidence>
<feature type="chain" id="PRO_5038171724" description="Glucanase" evidence="11">
    <location>
        <begin position="34"/>
        <end position="452"/>
    </location>
</feature>
<dbReference type="PRINTS" id="PR00733">
    <property type="entry name" value="GLHYDRLASE6"/>
</dbReference>
<evidence type="ECO:0000256" key="11">
    <source>
        <dbReference type="RuleBase" id="RU361186"/>
    </source>
</evidence>
<dbReference type="EC" id="3.2.1.-" evidence="11"/>
<feature type="binding site" evidence="9">
    <location>
        <position position="222"/>
    </location>
    <ligand>
        <name>substrate</name>
    </ligand>
</feature>
<dbReference type="PANTHER" id="PTHR34876:SF4">
    <property type="entry name" value="1,4-BETA-D-GLUCAN CELLOBIOHYDROLASE C-RELATED"/>
    <property type="match status" value="1"/>
</dbReference>
<protein>
    <recommendedName>
        <fullName evidence="11">Glucanase</fullName>
        <ecNumber evidence="11">3.2.1.-</ecNumber>
    </recommendedName>
</protein>
<keyword evidence="4" id="KW-1015">Disulfide bond</keyword>
<proteinExistence type="inferred from homology"/>
<feature type="binding site" evidence="9">
    <location>
        <position position="219"/>
    </location>
    <ligand>
        <name>substrate</name>
    </ligand>
</feature>
<evidence type="ECO:0000256" key="3">
    <source>
        <dbReference type="ARBA" id="ARBA00023001"/>
    </source>
</evidence>
<dbReference type="Gene3D" id="3.20.20.40">
    <property type="entry name" value="1, 4-beta cellobiohydrolase"/>
    <property type="match status" value="1"/>
</dbReference>
<feature type="binding site" evidence="9">
    <location>
        <position position="78"/>
    </location>
    <ligand>
        <name>substrate</name>
    </ligand>
</feature>
<evidence type="ECO:0000256" key="7">
    <source>
        <dbReference type="ARBA" id="ARBA00023326"/>
    </source>
</evidence>
<dbReference type="Proteomes" id="UP000636960">
    <property type="component" value="Unassembled WGS sequence"/>
</dbReference>
<evidence type="ECO:0000256" key="9">
    <source>
        <dbReference type="PIRSR" id="PIRSR001100-2"/>
    </source>
</evidence>
<keyword evidence="6 11" id="KW-0326">Glycosidase</keyword>